<evidence type="ECO:0000259" key="8">
    <source>
        <dbReference type="Pfam" id="PF00482"/>
    </source>
</evidence>
<comment type="subcellular location">
    <subcellularLocation>
        <location evidence="1">Cell membrane</location>
        <topology evidence="1">Multi-pass membrane protein</topology>
    </subcellularLocation>
</comment>
<evidence type="ECO:0000256" key="2">
    <source>
        <dbReference type="ARBA" id="ARBA00005745"/>
    </source>
</evidence>
<protein>
    <submittedName>
        <fullName evidence="9">Type II secretion system protein</fullName>
    </submittedName>
</protein>
<keyword evidence="4 7" id="KW-0812">Transmembrane</keyword>
<dbReference type="InterPro" id="IPR042094">
    <property type="entry name" value="T2SS_GspF_sf"/>
</dbReference>
<evidence type="ECO:0000256" key="1">
    <source>
        <dbReference type="ARBA" id="ARBA00004651"/>
    </source>
</evidence>
<proteinExistence type="inferred from homology"/>
<accession>A0A2R5F8N7</accession>
<evidence type="ECO:0000313" key="10">
    <source>
        <dbReference type="Proteomes" id="UP000245081"/>
    </source>
</evidence>
<gene>
    <name evidence="9" type="ORF">NMK_2209</name>
</gene>
<evidence type="ECO:0000256" key="3">
    <source>
        <dbReference type="ARBA" id="ARBA00022475"/>
    </source>
</evidence>
<evidence type="ECO:0000313" key="9">
    <source>
        <dbReference type="EMBL" id="GBG14610.1"/>
    </source>
</evidence>
<dbReference type="EMBL" id="BDOQ01000008">
    <property type="protein sequence ID" value="GBG14610.1"/>
    <property type="molecule type" value="Genomic_DNA"/>
</dbReference>
<comment type="caution">
    <text evidence="9">The sequence shown here is derived from an EMBL/GenBank/DDBJ whole genome shotgun (WGS) entry which is preliminary data.</text>
</comment>
<dbReference type="AlphaFoldDB" id="A0A2R5F8N7"/>
<dbReference type="Gene3D" id="1.20.81.30">
    <property type="entry name" value="Type II secretion system (T2SS), domain F"/>
    <property type="match status" value="2"/>
</dbReference>
<comment type="similarity">
    <text evidence="2">Belongs to the GSP F family.</text>
</comment>
<feature type="transmembrane region" description="Helical" evidence="7">
    <location>
        <begin position="234"/>
        <end position="254"/>
    </location>
</feature>
<evidence type="ECO:0000256" key="6">
    <source>
        <dbReference type="ARBA" id="ARBA00023136"/>
    </source>
</evidence>
<name>A0A2R5F8N7_9PROT</name>
<keyword evidence="10" id="KW-1185">Reference proteome</keyword>
<dbReference type="InterPro" id="IPR003004">
    <property type="entry name" value="GspF/PilC"/>
</dbReference>
<dbReference type="PANTHER" id="PTHR30012">
    <property type="entry name" value="GENERAL SECRETION PATHWAY PROTEIN"/>
    <property type="match status" value="1"/>
</dbReference>
<organism evidence="9 10">
    <name type="scientific">Novimethylophilus kurashikiensis</name>
    <dbReference type="NCBI Taxonomy" id="1825523"/>
    <lineage>
        <taxon>Bacteria</taxon>
        <taxon>Pseudomonadati</taxon>
        <taxon>Pseudomonadota</taxon>
        <taxon>Betaproteobacteria</taxon>
        <taxon>Nitrosomonadales</taxon>
        <taxon>Methylophilaceae</taxon>
        <taxon>Novimethylophilus</taxon>
    </lineage>
</organism>
<feature type="domain" description="Type II secretion system protein GspF" evidence="8">
    <location>
        <begin position="294"/>
        <end position="402"/>
    </location>
</feature>
<feature type="transmembrane region" description="Helical" evidence="7">
    <location>
        <begin position="382"/>
        <end position="404"/>
    </location>
</feature>
<dbReference type="GO" id="GO:0005886">
    <property type="term" value="C:plasma membrane"/>
    <property type="evidence" value="ECO:0007669"/>
    <property type="project" value="UniProtKB-SubCell"/>
</dbReference>
<dbReference type="PANTHER" id="PTHR30012:SF0">
    <property type="entry name" value="TYPE II SECRETION SYSTEM PROTEIN F-RELATED"/>
    <property type="match status" value="1"/>
</dbReference>
<dbReference type="Proteomes" id="UP000245081">
    <property type="component" value="Unassembled WGS sequence"/>
</dbReference>
<evidence type="ECO:0000256" key="5">
    <source>
        <dbReference type="ARBA" id="ARBA00022989"/>
    </source>
</evidence>
<dbReference type="Pfam" id="PF00482">
    <property type="entry name" value="T2SSF"/>
    <property type="match status" value="2"/>
</dbReference>
<evidence type="ECO:0000256" key="7">
    <source>
        <dbReference type="SAM" id="Phobius"/>
    </source>
</evidence>
<dbReference type="RefSeq" id="WP_181376250.1">
    <property type="nucleotide sequence ID" value="NZ_BDOQ01000008.1"/>
</dbReference>
<reference evidence="9 10" key="1">
    <citation type="journal article" date="2018" name="Environ. Microbiol.">
        <title>Isolation and genomic characterization of Novimethylophilus kurashikiensis gen. nov. sp. nov., a new lanthanide-dependent methylotrophic species of Methylophilaceae.</title>
        <authorList>
            <person name="Lv H."/>
            <person name="Sahin N."/>
            <person name="Tani A."/>
        </authorList>
    </citation>
    <scope>NUCLEOTIDE SEQUENCE [LARGE SCALE GENOMIC DNA]</scope>
    <source>
        <strain evidence="9 10">La2-4</strain>
    </source>
</reference>
<dbReference type="InterPro" id="IPR018076">
    <property type="entry name" value="T2SS_GspF_dom"/>
</dbReference>
<keyword evidence="6 7" id="KW-0472">Membrane</keyword>
<feature type="domain" description="Type II secretion system protein GspF" evidence="8">
    <location>
        <begin position="89"/>
        <end position="170"/>
    </location>
</feature>
<keyword evidence="3" id="KW-1003">Cell membrane</keyword>
<keyword evidence="5 7" id="KW-1133">Transmembrane helix</keyword>
<evidence type="ECO:0000256" key="4">
    <source>
        <dbReference type="ARBA" id="ARBA00022692"/>
    </source>
</evidence>
<sequence length="418" mass="45214">MRDANAQVVYRNYRVKYLAEEQMTPTATRDPVNPELWVCEDIIPATSPDGALQQAIARGGVPISAKLVRQVAGQIPQDYKIKFLMSIMFSVQSGVSVGAAMERTIESEQWPLRGKLDPALRLLRAGATFSEAITLLGMYDETTLAILSAGEHTGTMQQALATALQHLQRKSTADGLMKGAVGAILLDVFMAATSCLSNVIGIIPQAVKTGVQTKDPVVLAHWDHAVRIGYVSNYLLLGGATIALLFALVAWANYEYGGQRGRERVEGFLRKLPFLGTALVHDGMSTSTSIAGHLLKGGVLFTSAMEITARTVRLPLVRNYWKNVLSMTLGGAPTSSALAREPLTSAEQRVVASHTNSTQLAEAFTQIAEYRQQQAAKDNKKFIFSGLIISFLYSALGIASTLYVNYIQITSIMSGSSI</sequence>